<evidence type="ECO:0000256" key="12">
    <source>
        <dbReference type="SAM" id="Coils"/>
    </source>
</evidence>
<keyword evidence="9 11" id="KW-0539">Nucleus</keyword>
<reference evidence="15 16" key="1">
    <citation type="journal article" date="2021" name="BMC Biol.">
        <title>Horizontally acquired antibacterial genes associated with adaptive radiation of ladybird beetles.</title>
        <authorList>
            <person name="Li H.S."/>
            <person name="Tang X.F."/>
            <person name="Huang Y.H."/>
            <person name="Xu Z.Y."/>
            <person name="Chen M.L."/>
            <person name="Du X.Y."/>
            <person name="Qiu B.Y."/>
            <person name="Chen P.T."/>
            <person name="Zhang W."/>
            <person name="Slipinski A."/>
            <person name="Escalona H.E."/>
            <person name="Waterhouse R.M."/>
            <person name="Zwick A."/>
            <person name="Pang H."/>
        </authorList>
    </citation>
    <scope>NUCLEOTIDE SEQUENCE [LARGE SCALE GENOMIC DNA]</scope>
    <source>
        <strain evidence="15">SYSU2018</strain>
    </source>
</reference>
<keyword evidence="6" id="KW-0067">ATP-binding</keyword>
<dbReference type="PANTHER" id="PTHR18937">
    <property type="entry name" value="STRUCTURAL MAINTENANCE OF CHROMOSOMES SMC FAMILY MEMBER"/>
    <property type="match status" value="1"/>
</dbReference>
<dbReference type="InterPro" id="IPR010935">
    <property type="entry name" value="SMC_hinge"/>
</dbReference>
<dbReference type="SUPFAM" id="SSF75553">
    <property type="entry name" value="Smc hinge domain"/>
    <property type="match status" value="1"/>
</dbReference>
<evidence type="ECO:0000256" key="8">
    <source>
        <dbReference type="ARBA" id="ARBA00023067"/>
    </source>
</evidence>
<accession>A0ABD2NZC2</accession>
<dbReference type="InterPro" id="IPR036277">
    <property type="entry name" value="SMC_hinge_sf"/>
</dbReference>
<evidence type="ECO:0000256" key="10">
    <source>
        <dbReference type="ARBA" id="ARBA00023306"/>
    </source>
</evidence>
<sequence>MTADTTSPNEAPPRLIITKIVNNFFKSYAADQTLGPFHKCFNAIVGPNGSGKSNVIDSMLFVFGYRATKIRCKKVSVLLHNSENYRNVQSGSVAVHFAQIIDKDGDNYDVIPGSEFVVSRTAMKDNTSYYTLNGRKVSFEEVAVLLKKHGIDLDHSRFLILQGEVEQIAMMKCKADNPHEVGMLEYLEDIIGTSKYIQPLQELHEKVEVLTDARSEKMNRVKLVQNELEELKGPMEEAVGFLKAENTVVTCKNVLYQKKMFDLEKQLEDYEEEKKVIETGKHELDQQIESVNKEKSEKEEKLSTKSQKYNSLTKRKATLKDAFDKASNKDVELQAEMVRVNKNRKETMELLAAEEKKLIQYEKAPEESKKGIEECLHKEEELRGKKEKLESEKTQLLATIKTMTLPLQEEKDVLETELLALRKTVDETKSAFTLAESELKLCLSNEENEKNKYESLKATFENAESLLKERQEQVSSFKVKIPRTEESLKSANADLKRVKEELAQIRMDMNQKRASLEESRSSMQASKSRNKVLEAITQQKHQGNCPGFFGRLGDLGAIDQKYDVAISTACGPLDNLVVDTVDTAQWCMEFLKRHDIGRATFIALEKQEYLRRDATSTINTPENIPRLYDLIQVQDDRVRTAFYYALRDTLVAKDLDQASRIAYGARRYRVVTLKGDLIETTGTMSGGGRTVLRGRMGQSVAVSTVNPRDLNKLEQELEESENKVRTLQAKQVTLENQIRALEPELKQMKIDFQKYSIELQSLSQQQPVLKQQIKKQEAKAMATKSDEAQVKKLTTIVRSRKSEYEKAFESADEVQVRVTKLTDEIKAQTVGKTKKLDKSIGDITKAIEKLKTETARLKVCAKTAERNAKKSTEKIASMGQDIKSCETRLREMKAQREEIESDGEKLLKCIEEIQVELSSDETDFADMKKEVEDLKKKLNKLKSEVVDVNQKLKTVNGKINETKSSMHQWNVKICQLELQEIPGSVTEPLKKYTKEELEENNLKTVERDMKLAEQQLSATKPNLNAIQEYRDKQDVYVERAKDLEEVSQQRQETKSSYDKLREQRKQEFLTGFHIIRMKLKEVYQMITVGGDADFELIDSFDPFTEGIQFSVRPPKKSWKKISNLSGGEKTLSSLALVFALHYYKPSPLYVMDEIDAALDFRNVSIVGNYIKKRTKNAQFIIISLRSQMFELCDYQVGIYKTYNCTKSITIDPRIFDKKEDNQSVPSEGPAKGGELQKENEFETGVEPMDTVLSQEPRKEGELQRENEIEIEVQPMET</sequence>
<dbReference type="InterPro" id="IPR003395">
    <property type="entry name" value="RecF/RecN/SMC_N"/>
</dbReference>
<dbReference type="GO" id="GO:0051301">
    <property type="term" value="P:cell division"/>
    <property type="evidence" value="ECO:0007669"/>
    <property type="project" value="UniProtKB-KW"/>
</dbReference>
<dbReference type="GO" id="GO:0005524">
    <property type="term" value="F:ATP binding"/>
    <property type="evidence" value="ECO:0007669"/>
    <property type="project" value="UniProtKB-KW"/>
</dbReference>
<dbReference type="FunFam" id="3.40.50.300:FF:000585">
    <property type="entry name" value="Structural maintenance of chromosomes 4"/>
    <property type="match status" value="1"/>
</dbReference>
<dbReference type="FunFam" id="1.20.1060.20:FF:000003">
    <property type="entry name" value="Structural maintenance of chromosomes 4"/>
    <property type="match status" value="1"/>
</dbReference>
<dbReference type="AlphaFoldDB" id="A0ABD2NZC2"/>
<keyword evidence="8" id="KW-0226">DNA condensation</keyword>
<dbReference type="PANTHER" id="PTHR18937:SF172">
    <property type="entry name" value="STRUCTURAL MAINTENANCE OF CHROMOSOMES PROTEIN"/>
    <property type="match status" value="1"/>
</dbReference>
<dbReference type="InterPro" id="IPR027417">
    <property type="entry name" value="P-loop_NTPase"/>
</dbReference>
<feature type="coiled-coil region" evidence="12">
    <location>
        <begin position="875"/>
        <end position="958"/>
    </location>
</feature>
<evidence type="ECO:0000256" key="1">
    <source>
        <dbReference type="ARBA" id="ARBA00004123"/>
    </source>
</evidence>
<protein>
    <recommendedName>
        <fullName evidence="11">Structural maintenance of chromosomes protein</fullName>
    </recommendedName>
</protein>
<feature type="coiled-coil region" evidence="12">
    <location>
        <begin position="710"/>
        <end position="779"/>
    </location>
</feature>
<evidence type="ECO:0000256" key="13">
    <source>
        <dbReference type="SAM" id="MobiDB-lite"/>
    </source>
</evidence>
<dbReference type="EMBL" id="JABFTP020000165">
    <property type="protein sequence ID" value="KAL3284056.1"/>
    <property type="molecule type" value="Genomic_DNA"/>
</dbReference>
<keyword evidence="10" id="KW-0131">Cell cycle</keyword>
<dbReference type="Pfam" id="PF02463">
    <property type="entry name" value="SMC_N"/>
    <property type="match status" value="1"/>
</dbReference>
<dbReference type="GO" id="GO:0005634">
    <property type="term" value="C:nucleus"/>
    <property type="evidence" value="ECO:0007669"/>
    <property type="project" value="UniProtKB-SubCell"/>
</dbReference>
<evidence type="ECO:0000313" key="15">
    <source>
        <dbReference type="EMBL" id="KAL3284056.1"/>
    </source>
</evidence>
<keyword evidence="16" id="KW-1185">Reference proteome</keyword>
<dbReference type="Proteomes" id="UP001516400">
    <property type="component" value="Unassembled WGS sequence"/>
</dbReference>
<dbReference type="InterPro" id="IPR024704">
    <property type="entry name" value="SMC"/>
</dbReference>
<keyword evidence="5" id="KW-0498">Mitosis</keyword>
<dbReference type="Pfam" id="PF06470">
    <property type="entry name" value="SMC_hinge"/>
    <property type="match status" value="1"/>
</dbReference>
<feature type="region of interest" description="Disordered" evidence="13">
    <location>
        <begin position="1217"/>
        <end position="1277"/>
    </location>
</feature>
<dbReference type="Gene3D" id="3.40.50.300">
    <property type="entry name" value="P-loop containing nucleotide triphosphate hydrolases"/>
    <property type="match status" value="2"/>
</dbReference>
<feature type="compositionally biased region" description="Basic and acidic residues" evidence="13">
    <location>
        <begin position="1255"/>
        <end position="1267"/>
    </location>
</feature>
<keyword evidence="4" id="KW-0547">Nucleotide-binding</keyword>
<dbReference type="SUPFAM" id="SSF52540">
    <property type="entry name" value="P-loop containing nucleoside triphosphate hydrolases"/>
    <property type="match status" value="1"/>
</dbReference>
<evidence type="ECO:0000256" key="11">
    <source>
        <dbReference type="PIRNR" id="PIRNR005719"/>
    </source>
</evidence>
<feature type="domain" description="SMC hinge" evidence="14">
    <location>
        <begin position="546"/>
        <end position="662"/>
    </location>
</feature>
<dbReference type="Gene3D" id="1.20.5.170">
    <property type="match status" value="2"/>
</dbReference>
<comment type="caution">
    <text evidence="15">The sequence shown here is derived from an EMBL/GenBank/DDBJ whole genome shotgun (WGS) entry which is preliminary data.</text>
</comment>
<evidence type="ECO:0000256" key="7">
    <source>
        <dbReference type="ARBA" id="ARBA00023054"/>
    </source>
</evidence>
<evidence type="ECO:0000256" key="2">
    <source>
        <dbReference type="ARBA" id="ARBA00006005"/>
    </source>
</evidence>
<keyword evidence="7 12" id="KW-0175">Coiled coil</keyword>
<dbReference type="FunFam" id="3.40.50.300:FF:000481">
    <property type="entry name" value="Structural maintenance of chromosomes 4"/>
    <property type="match status" value="1"/>
</dbReference>
<evidence type="ECO:0000256" key="4">
    <source>
        <dbReference type="ARBA" id="ARBA00022741"/>
    </source>
</evidence>
<dbReference type="Gene3D" id="3.30.70.1620">
    <property type="match status" value="1"/>
</dbReference>
<evidence type="ECO:0000256" key="3">
    <source>
        <dbReference type="ARBA" id="ARBA00022618"/>
    </source>
</evidence>
<proteinExistence type="inferred from homology"/>
<feature type="coiled-coil region" evidence="12">
    <location>
        <begin position="253"/>
        <end position="519"/>
    </location>
</feature>
<dbReference type="PIRSF" id="PIRSF005719">
    <property type="entry name" value="SMC"/>
    <property type="match status" value="1"/>
</dbReference>
<evidence type="ECO:0000259" key="14">
    <source>
        <dbReference type="SMART" id="SM00968"/>
    </source>
</evidence>
<evidence type="ECO:0000256" key="6">
    <source>
        <dbReference type="ARBA" id="ARBA00022840"/>
    </source>
</evidence>
<dbReference type="SUPFAM" id="SSF57997">
    <property type="entry name" value="Tropomyosin"/>
    <property type="match status" value="2"/>
</dbReference>
<dbReference type="Gene3D" id="1.20.1060.20">
    <property type="match status" value="1"/>
</dbReference>
<evidence type="ECO:0000256" key="5">
    <source>
        <dbReference type="ARBA" id="ARBA00022776"/>
    </source>
</evidence>
<keyword evidence="3" id="KW-0132">Cell division</keyword>
<evidence type="ECO:0000313" key="16">
    <source>
        <dbReference type="Proteomes" id="UP001516400"/>
    </source>
</evidence>
<gene>
    <name evidence="15" type="ORF">HHI36_018225</name>
</gene>
<dbReference type="GO" id="GO:0030261">
    <property type="term" value="P:chromosome condensation"/>
    <property type="evidence" value="ECO:0007669"/>
    <property type="project" value="UniProtKB-KW"/>
</dbReference>
<dbReference type="FunFam" id="3.30.70.1620:FF:000003">
    <property type="entry name" value="Structural maintenance of chromosomes 4"/>
    <property type="match status" value="1"/>
</dbReference>
<feature type="coiled-coil region" evidence="12">
    <location>
        <begin position="995"/>
        <end position="1063"/>
    </location>
</feature>
<name>A0ABD2NZC2_9CUCU</name>
<comment type="subcellular location">
    <subcellularLocation>
        <location evidence="1 11">Nucleus</location>
    </subcellularLocation>
</comment>
<evidence type="ECO:0000256" key="9">
    <source>
        <dbReference type="ARBA" id="ARBA00023242"/>
    </source>
</evidence>
<organism evidence="15 16">
    <name type="scientific">Cryptolaemus montrouzieri</name>
    <dbReference type="NCBI Taxonomy" id="559131"/>
    <lineage>
        <taxon>Eukaryota</taxon>
        <taxon>Metazoa</taxon>
        <taxon>Ecdysozoa</taxon>
        <taxon>Arthropoda</taxon>
        <taxon>Hexapoda</taxon>
        <taxon>Insecta</taxon>
        <taxon>Pterygota</taxon>
        <taxon>Neoptera</taxon>
        <taxon>Endopterygota</taxon>
        <taxon>Coleoptera</taxon>
        <taxon>Polyphaga</taxon>
        <taxon>Cucujiformia</taxon>
        <taxon>Coccinelloidea</taxon>
        <taxon>Coccinellidae</taxon>
        <taxon>Scymninae</taxon>
        <taxon>Scymnini</taxon>
        <taxon>Cryptolaemus</taxon>
    </lineage>
</organism>
<dbReference type="SMART" id="SM00968">
    <property type="entry name" value="SMC_hinge"/>
    <property type="match status" value="1"/>
</dbReference>
<comment type="similarity">
    <text evidence="2">Belongs to the SMC family. SMC4 subfamily.</text>
</comment>